<dbReference type="InterPro" id="IPR011234">
    <property type="entry name" value="Fumarylacetoacetase-like_C"/>
</dbReference>
<evidence type="ECO:0000259" key="3">
    <source>
        <dbReference type="Pfam" id="PF01557"/>
    </source>
</evidence>
<dbReference type="EMBL" id="BMDZ01000063">
    <property type="protein sequence ID" value="GGB55632.1"/>
    <property type="molecule type" value="Genomic_DNA"/>
</dbReference>
<reference evidence="5" key="1">
    <citation type="journal article" date="2019" name="Int. J. Syst. Evol. Microbiol.">
        <title>The Global Catalogue of Microorganisms (GCM) 10K type strain sequencing project: providing services to taxonomists for standard genome sequencing and annotation.</title>
        <authorList>
            <consortium name="The Broad Institute Genomics Platform"/>
            <consortium name="The Broad Institute Genome Sequencing Center for Infectious Disease"/>
            <person name="Wu L."/>
            <person name="Ma J."/>
        </authorList>
    </citation>
    <scope>NUCLEOTIDE SEQUENCE [LARGE SCALE GENOMIC DNA]</scope>
    <source>
        <strain evidence="5">CGMCC 1.10188</strain>
    </source>
</reference>
<evidence type="ECO:0000256" key="2">
    <source>
        <dbReference type="ARBA" id="ARBA00022723"/>
    </source>
</evidence>
<dbReference type="Proteomes" id="UP000603352">
    <property type="component" value="Unassembled WGS sequence"/>
</dbReference>
<comment type="similarity">
    <text evidence="1">Belongs to the FAH family.</text>
</comment>
<evidence type="ECO:0000256" key="1">
    <source>
        <dbReference type="ARBA" id="ARBA00010211"/>
    </source>
</evidence>
<name>A0ABQ1J0H6_9PROT</name>
<evidence type="ECO:0000313" key="4">
    <source>
        <dbReference type="EMBL" id="GGB55632.1"/>
    </source>
</evidence>
<dbReference type="PANTHER" id="PTHR42796">
    <property type="entry name" value="FUMARYLACETOACETATE HYDROLASE DOMAIN-CONTAINING PROTEIN 2A-RELATED"/>
    <property type="match status" value="1"/>
</dbReference>
<dbReference type="Gene3D" id="3.90.850.10">
    <property type="entry name" value="Fumarylacetoacetase-like, C-terminal domain"/>
    <property type="match status" value="1"/>
</dbReference>
<dbReference type="RefSeq" id="WP_188581335.1">
    <property type="nucleotide sequence ID" value="NZ_BMDZ01000063.1"/>
</dbReference>
<proteinExistence type="inferred from homology"/>
<gene>
    <name evidence="4" type="ORF">GCM10011505_40800</name>
</gene>
<evidence type="ECO:0000313" key="5">
    <source>
        <dbReference type="Proteomes" id="UP000603352"/>
    </source>
</evidence>
<protein>
    <submittedName>
        <fullName evidence="4">Gentisate 1,2-dioxygenase</fullName>
    </submittedName>
</protein>
<keyword evidence="5" id="KW-1185">Reference proteome</keyword>
<accession>A0ABQ1J0H6</accession>
<comment type="caution">
    <text evidence="4">The sequence shown here is derived from an EMBL/GenBank/DDBJ whole genome shotgun (WGS) entry which is preliminary data.</text>
</comment>
<dbReference type="PANTHER" id="PTHR42796:SF4">
    <property type="entry name" value="FUMARYLACETOACETATE HYDROLASE DOMAIN-CONTAINING PROTEIN 2A"/>
    <property type="match status" value="1"/>
</dbReference>
<dbReference type="SUPFAM" id="SSF56529">
    <property type="entry name" value="FAH"/>
    <property type="match status" value="1"/>
</dbReference>
<dbReference type="InterPro" id="IPR036663">
    <property type="entry name" value="Fumarylacetoacetase_C_sf"/>
</dbReference>
<dbReference type="InterPro" id="IPR051121">
    <property type="entry name" value="FAH"/>
</dbReference>
<sequence length="301" mass="31835">MKLVTYDRDGAARLGAVAADQIVDLAMLADAAGETLPCAMIDLIALGEDGLARARRLMAAHDGNWPAGTARPVEGTRLLAPIPRLPKGVIGVGLNYAEHVEESSRTMDTARERPSHPVIFFKPPTAVVGPEAPILHNAAQTRQMDWESELGVVIGHTCRNVGTDAAMGMVFGYTCVNDISARDLRHGGQWCFAKGQDSFAPMGPCIVTADEIPDPHTLRIGLRVNGVTKQDGNTGQMIFRVPDLIAHLSSGITLEPGDVIATGSPSGVGISFTPPQFLQPGDVVEVEVEGIGVLRNPVVAV</sequence>
<keyword evidence="2" id="KW-0479">Metal-binding</keyword>
<organism evidence="4 5">
    <name type="scientific">Tistrella bauzanensis</name>
    <dbReference type="NCBI Taxonomy" id="657419"/>
    <lineage>
        <taxon>Bacteria</taxon>
        <taxon>Pseudomonadati</taxon>
        <taxon>Pseudomonadota</taxon>
        <taxon>Alphaproteobacteria</taxon>
        <taxon>Geminicoccales</taxon>
        <taxon>Geminicoccaceae</taxon>
        <taxon>Tistrella</taxon>
    </lineage>
</organism>
<feature type="domain" description="Fumarylacetoacetase-like C-terminal" evidence="3">
    <location>
        <begin position="89"/>
        <end position="299"/>
    </location>
</feature>
<dbReference type="Pfam" id="PF01557">
    <property type="entry name" value="FAA_hydrolase"/>
    <property type="match status" value="1"/>
</dbReference>